<organism evidence="2 3">
    <name type="scientific">Micromonospora sediminicola</name>
    <dbReference type="NCBI Taxonomy" id="946078"/>
    <lineage>
        <taxon>Bacteria</taxon>
        <taxon>Bacillati</taxon>
        <taxon>Actinomycetota</taxon>
        <taxon>Actinomycetes</taxon>
        <taxon>Micromonosporales</taxon>
        <taxon>Micromonosporaceae</taxon>
        <taxon>Micromonospora</taxon>
    </lineage>
</organism>
<dbReference type="AlphaFoldDB" id="A0A1A9BGX3"/>
<feature type="compositionally biased region" description="Basic and acidic residues" evidence="1">
    <location>
        <begin position="20"/>
        <end position="29"/>
    </location>
</feature>
<keyword evidence="3" id="KW-1185">Reference proteome</keyword>
<sequence>MTDPVELSELHAGGADPDDATPHEPHADLDGTDENSPAEFGLPIDATAPAEEDPTRS</sequence>
<dbReference type="RefSeq" id="WP_176710577.1">
    <property type="nucleotide sequence ID" value="NZ_FLRH01000004.1"/>
</dbReference>
<accession>A0A1A9BGX3</accession>
<proteinExistence type="predicted"/>
<evidence type="ECO:0000313" key="2">
    <source>
        <dbReference type="EMBL" id="SBT68326.1"/>
    </source>
</evidence>
<evidence type="ECO:0000256" key="1">
    <source>
        <dbReference type="SAM" id="MobiDB-lite"/>
    </source>
</evidence>
<name>A0A1A9BGX3_9ACTN</name>
<reference evidence="3" key="1">
    <citation type="submission" date="2016-06" db="EMBL/GenBank/DDBJ databases">
        <authorList>
            <person name="Varghese N."/>
            <person name="Submissions Spin"/>
        </authorList>
    </citation>
    <scope>NUCLEOTIDE SEQUENCE [LARGE SCALE GENOMIC DNA]</scope>
    <source>
        <strain evidence="3">DSM 45794</strain>
    </source>
</reference>
<feature type="region of interest" description="Disordered" evidence="1">
    <location>
        <begin position="1"/>
        <end position="57"/>
    </location>
</feature>
<dbReference type="EMBL" id="FLRH01000004">
    <property type="protein sequence ID" value="SBT68326.1"/>
    <property type="molecule type" value="Genomic_DNA"/>
</dbReference>
<evidence type="ECO:0000313" key="3">
    <source>
        <dbReference type="Proteomes" id="UP000199558"/>
    </source>
</evidence>
<gene>
    <name evidence="2" type="ORF">GA0070622_5425</name>
</gene>
<dbReference type="STRING" id="946078.GA0070622_5425"/>
<dbReference type="Proteomes" id="UP000199558">
    <property type="component" value="Unassembled WGS sequence"/>
</dbReference>
<protein>
    <submittedName>
        <fullName evidence="2">Uncharacterized protein</fullName>
    </submittedName>
</protein>